<evidence type="ECO:0000256" key="6">
    <source>
        <dbReference type="ARBA" id="ARBA00023136"/>
    </source>
</evidence>
<evidence type="ECO:0000256" key="2">
    <source>
        <dbReference type="ARBA" id="ARBA00022448"/>
    </source>
</evidence>
<dbReference type="RefSeq" id="WP_204721109.1">
    <property type="nucleotide sequence ID" value="NZ_JACSNR010000007.1"/>
</dbReference>
<keyword evidence="5 7" id="KW-1133">Transmembrane helix</keyword>
<dbReference type="PROSITE" id="PS50928">
    <property type="entry name" value="ABC_TM1"/>
    <property type="match status" value="1"/>
</dbReference>
<keyword evidence="10" id="KW-1185">Reference proteome</keyword>
<keyword evidence="2 7" id="KW-0813">Transport</keyword>
<evidence type="ECO:0000256" key="5">
    <source>
        <dbReference type="ARBA" id="ARBA00022989"/>
    </source>
</evidence>
<evidence type="ECO:0000313" key="9">
    <source>
        <dbReference type="EMBL" id="MBM6923618.1"/>
    </source>
</evidence>
<feature type="transmembrane region" description="Helical" evidence="7">
    <location>
        <begin position="20"/>
        <end position="43"/>
    </location>
</feature>
<feature type="transmembrane region" description="Helical" evidence="7">
    <location>
        <begin position="55"/>
        <end position="78"/>
    </location>
</feature>
<evidence type="ECO:0000256" key="3">
    <source>
        <dbReference type="ARBA" id="ARBA00022475"/>
    </source>
</evidence>
<gene>
    <name evidence="9" type="ORF">H9X81_07950</name>
</gene>
<reference evidence="9 10" key="1">
    <citation type="journal article" date="2021" name="Sci. Rep.">
        <title>The distribution of antibiotic resistance genes in chicken gut microbiota commensals.</title>
        <authorList>
            <person name="Juricova H."/>
            <person name="Matiasovicova J."/>
            <person name="Kubasova T."/>
            <person name="Cejkova D."/>
            <person name="Rychlik I."/>
        </authorList>
    </citation>
    <scope>NUCLEOTIDE SEQUENCE [LARGE SCALE GENOMIC DNA]</scope>
    <source>
        <strain evidence="9 10">An564</strain>
    </source>
</reference>
<evidence type="ECO:0000256" key="1">
    <source>
        <dbReference type="ARBA" id="ARBA00004651"/>
    </source>
</evidence>
<comment type="caution">
    <text evidence="9">The sequence shown here is derived from an EMBL/GenBank/DDBJ whole genome shotgun (WGS) entry which is preliminary data.</text>
</comment>
<dbReference type="SUPFAM" id="SSF161098">
    <property type="entry name" value="MetI-like"/>
    <property type="match status" value="1"/>
</dbReference>
<evidence type="ECO:0000259" key="8">
    <source>
        <dbReference type="PROSITE" id="PS50928"/>
    </source>
</evidence>
<protein>
    <submittedName>
        <fullName evidence="9">ABC transporter permease</fullName>
    </submittedName>
</protein>
<keyword evidence="6 7" id="KW-0472">Membrane</keyword>
<accession>A0ABS2GNC5</accession>
<dbReference type="Pfam" id="PF00528">
    <property type="entry name" value="BPD_transp_1"/>
    <property type="match status" value="1"/>
</dbReference>
<dbReference type="EMBL" id="JACSNR010000007">
    <property type="protein sequence ID" value="MBM6923618.1"/>
    <property type="molecule type" value="Genomic_DNA"/>
</dbReference>
<dbReference type="InterPro" id="IPR035906">
    <property type="entry name" value="MetI-like_sf"/>
</dbReference>
<evidence type="ECO:0000256" key="7">
    <source>
        <dbReference type="RuleBase" id="RU363032"/>
    </source>
</evidence>
<dbReference type="PANTHER" id="PTHR30450">
    <property type="entry name" value="ABC TRANSPORTER PERMEASE"/>
    <property type="match status" value="1"/>
</dbReference>
<name>A0ABS2GNC5_9FIRM</name>
<keyword evidence="4 7" id="KW-0812">Transmembrane</keyword>
<dbReference type="PANTHER" id="PTHR30450:SF1">
    <property type="entry name" value="D-METHIONINE TRANSPORT SYSTEM PERMEASE PROTEIN METI-RELATED"/>
    <property type="match status" value="1"/>
</dbReference>
<dbReference type="NCBIfam" id="NF008049">
    <property type="entry name" value="PRK10782.1"/>
    <property type="match status" value="1"/>
</dbReference>
<dbReference type="Proteomes" id="UP000724149">
    <property type="component" value="Unassembled WGS sequence"/>
</dbReference>
<comment type="similarity">
    <text evidence="7">Belongs to the binding-protein-dependent transport system permease family.</text>
</comment>
<feature type="domain" description="ABC transmembrane type-1" evidence="8">
    <location>
        <begin position="16"/>
        <end position="210"/>
    </location>
</feature>
<evidence type="ECO:0000313" key="10">
    <source>
        <dbReference type="Proteomes" id="UP000724149"/>
    </source>
</evidence>
<evidence type="ECO:0000256" key="4">
    <source>
        <dbReference type="ARBA" id="ARBA00022692"/>
    </source>
</evidence>
<comment type="subcellular location">
    <subcellularLocation>
        <location evidence="1 7">Cell membrane</location>
        <topology evidence="1 7">Multi-pass membrane protein</topology>
    </subcellularLocation>
</comment>
<dbReference type="CDD" id="cd06261">
    <property type="entry name" value="TM_PBP2"/>
    <property type="match status" value="1"/>
</dbReference>
<sequence>MNELIARYAPLLLQSLEETLYMTVFSTVLAYVFGLPLGVLVYVTKDGGIHPNRPLNRVLSWFINLIRSVPFLILIVALNPISKLIAGTSIGPKSSIFALVVAAAPFVARMVESSLEELDTGVIEAAKTMGASDLQIITKVLLPESVPSLVRGLSISAITLIGYSAMAGVVGAGGLGDIAIRYGVHRYEDSVMYITVILIVVVVQVIQSTFNLTAIQIDKRNR</sequence>
<feature type="transmembrane region" description="Helical" evidence="7">
    <location>
        <begin position="149"/>
        <end position="171"/>
    </location>
</feature>
<dbReference type="Gene3D" id="1.10.3720.10">
    <property type="entry name" value="MetI-like"/>
    <property type="match status" value="1"/>
</dbReference>
<dbReference type="InterPro" id="IPR051322">
    <property type="entry name" value="AA_ABC_Transporter_Permease"/>
</dbReference>
<dbReference type="InterPro" id="IPR000515">
    <property type="entry name" value="MetI-like"/>
</dbReference>
<proteinExistence type="inferred from homology"/>
<organism evidence="9 10">
    <name type="scientific">Hydrogenoanaerobacterium saccharovorans</name>
    <dbReference type="NCBI Taxonomy" id="474960"/>
    <lineage>
        <taxon>Bacteria</taxon>
        <taxon>Bacillati</taxon>
        <taxon>Bacillota</taxon>
        <taxon>Clostridia</taxon>
        <taxon>Eubacteriales</taxon>
        <taxon>Oscillospiraceae</taxon>
        <taxon>Hydrogenoanaerobacterium</taxon>
    </lineage>
</organism>
<feature type="transmembrane region" description="Helical" evidence="7">
    <location>
        <begin position="191"/>
        <end position="212"/>
    </location>
</feature>
<keyword evidence="3" id="KW-1003">Cell membrane</keyword>